<feature type="transmembrane region" description="Helical" evidence="1">
    <location>
        <begin position="212"/>
        <end position="230"/>
    </location>
</feature>
<reference evidence="2 3" key="1">
    <citation type="submission" date="2008-09" db="EMBL/GenBank/DDBJ databases">
        <authorList>
            <person name="Fulton L."/>
            <person name="Clifton S."/>
            <person name="Fulton B."/>
            <person name="Xu J."/>
            <person name="Minx P."/>
            <person name="Pepin K.H."/>
            <person name="Johnson M."/>
            <person name="Thiruvilangam P."/>
            <person name="Bhonagiri V."/>
            <person name="Nash W.E."/>
            <person name="Mardis E.R."/>
            <person name="Wilson R.K."/>
        </authorList>
    </citation>
    <scope>NUCLEOTIDE SEQUENCE [LARGE SCALE GENOMIC DNA]</scope>
    <source>
        <strain evidence="2 3">DSM 13275</strain>
    </source>
</reference>
<dbReference type="AlphaFoldDB" id="B6G0K9"/>
<feature type="transmembrane region" description="Helical" evidence="1">
    <location>
        <begin position="143"/>
        <end position="163"/>
    </location>
</feature>
<dbReference type="OrthoDB" id="9784805at2"/>
<evidence type="ECO:0000256" key="1">
    <source>
        <dbReference type="SAM" id="Phobius"/>
    </source>
</evidence>
<dbReference type="HOGENOM" id="CLU_038140_0_0_9"/>
<sequence length="299" mass="33957">MSYKAVGGQAVIEGVMMQGEKKKAVAVRTPDGEIKVKTERINSWVKNKHIDKIPFLRGMFILFETMIDGMKSLNYSSDIYMEETGEEEEDAIDRFIKKMFGDKANDVLIMVSMVIAVILSVGLFVMLPTFAGGFFAKFINNDVVLNLIEGVIRILILFAYIYAISKNKDIERVYQYHGAEHKSIHCYESGKELTVENAREFKRLHPRCGTNFLFIVMATSIILFAFFGWPNPLMRVLMRIVCIPVVAGIAYEIIRLLGKYDNGFTRMIAYPGMMLQYLTTKEPDDEQLEVAIASLKAVI</sequence>
<name>B6G0K9_PEPHT</name>
<dbReference type="STRING" id="500633.CLOHIR_01665"/>
<dbReference type="eggNOG" id="COG3872">
    <property type="taxonomic scope" value="Bacteria"/>
</dbReference>
<dbReference type="RefSeq" id="WP_006441170.1">
    <property type="nucleotide sequence ID" value="NZ_DS995685.1"/>
</dbReference>
<keyword evidence="1" id="KW-1133">Transmembrane helix</keyword>
<proteinExistence type="predicted"/>
<keyword evidence="3" id="KW-1185">Reference proteome</keyword>
<evidence type="ECO:0000313" key="3">
    <source>
        <dbReference type="Proteomes" id="UP000003178"/>
    </source>
</evidence>
<dbReference type="Proteomes" id="UP000003178">
    <property type="component" value="Unassembled WGS sequence"/>
</dbReference>
<comment type="caution">
    <text evidence="2">The sequence shown here is derived from an EMBL/GenBank/DDBJ whole genome shotgun (WGS) entry which is preliminary data.</text>
</comment>
<reference evidence="2 3" key="2">
    <citation type="submission" date="2008-10" db="EMBL/GenBank/DDBJ databases">
        <title>Draft genome sequence of Clostridium hiranonis (DSM 13275).</title>
        <authorList>
            <person name="Sudarsanam P."/>
            <person name="Ley R."/>
            <person name="Guruge J."/>
            <person name="Turnbaugh P.J."/>
            <person name="Mahowald M."/>
            <person name="Liep D."/>
            <person name="Gordon J."/>
        </authorList>
    </citation>
    <scope>NUCLEOTIDE SEQUENCE [LARGE SCALE GENOMIC DNA]</scope>
    <source>
        <strain evidence="2 3">DSM 13275</strain>
    </source>
</reference>
<protein>
    <recommendedName>
        <fullName evidence="4">DUF1385 domain-containing protein</fullName>
    </recommendedName>
</protein>
<organism evidence="2 3">
    <name type="scientific">Peptacetobacter hiranonis (strain DSM 13275 / JCM 10541 / KCTC 15199 / TO-931)</name>
    <name type="common">Clostridium hiranonis</name>
    <dbReference type="NCBI Taxonomy" id="500633"/>
    <lineage>
        <taxon>Bacteria</taxon>
        <taxon>Bacillati</taxon>
        <taxon>Bacillota</taxon>
        <taxon>Clostridia</taxon>
        <taxon>Peptostreptococcales</taxon>
        <taxon>Peptostreptococcaceae</taxon>
        <taxon>Peptacetobacter</taxon>
    </lineage>
</organism>
<evidence type="ECO:0000313" key="2">
    <source>
        <dbReference type="EMBL" id="EEA84705.1"/>
    </source>
</evidence>
<keyword evidence="1" id="KW-0812">Transmembrane</keyword>
<evidence type="ECO:0008006" key="4">
    <source>
        <dbReference type="Google" id="ProtNLM"/>
    </source>
</evidence>
<accession>B6G0K9</accession>
<gene>
    <name evidence="2" type="ORF">CLOHIR_01665</name>
</gene>
<feature type="transmembrane region" description="Helical" evidence="1">
    <location>
        <begin position="107"/>
        <end position="131"/>
    </location>
</feature>
<keyword evidence="1" id="KW-0472">Membrane</keyword>
<dbReference type="Pfam" id="PF07136">
    <property type="entry name" value="DUF1385"/>
    <property type="match status" value="1"/>
</dbReference>
<dbReference type="EMBL" id="ABWP01000066">
    <property type="protein sequence ID" value="EEA84705.1"/>
    <property type="molecule type" value="Genomic_DNA"/>
</dbReference>
<dbReference type="PANTHER" id="PTHR42867">
    <property type="entry name" value="MEMBRANE PROTEIN-RELATED"/>
    <property type="match status" value="1"/>
</dbReference>
<dbReference type="InterPro" id="IPR010787">
    <property type="entry name" value="DUF1385"/>
</dbReference>
<feature type="transmembrane region" description="Helical" evidence="1">
    <location>
        <begin position="236"/>
        <end position="257"/>
    </location>
</feature>
<dbReference type="PANTHER" id="PTHR42867:SF1">
    <property type="entry name" value="MEMBRANE PROTEIN-RELATED"/>
    <property type="match status" value="1"/>
</dbReference>